<evidence type="ECO:0000313" key="2">
    <source>
        <dbReference type="Proteomes" id="UP000181901"/>
    </source>
</evidence>
<dbReference type="OrthoDB" id="1835489at2"/>
<accession>A0A1J5N9U7</accession>
<dbReference type="Proteomes" id="UP000181901">
    <property type="component" value="Unassembled WGS sequence"/>
</dbReference>
<name>A0A1J5N9U7_9BACT</name>
<evidence type="ECO:0000313" key="1">
    <source>
        <dbReference type="EMBL" id="OIQ50023.1"/>
    </source>
</evidence>
<dbReference type="RefSeq" id="WP_071545495.1">
    <property type="nucleotide sequence ID" value="NZ_LKAQ01000004.1"/>
</dbReference>
<keyword evidence="2" id="KW-1185">Reference proteome</keyword>
<sequence length="357" mass="39615">MPKRFSITFALVVLIYGGFAAFNFSLVYLAGETLPYTDIAHAQQERPGTLYGPLFNNDHAAYKYALMEARPHEVVVAGSSRALQFRQPFFSKPMVNCGRIMSSVRTALNFFEYMEKQPPKTILVMLDFWWFREPLKELTGGYRYTLSTGTERSLDMFFLPSWYVAEGKIGIGRVLQGSPRLDGRSGRIGLRSENEDAGFEADGSHHEPGGARQTHEAMVANVGTRIGKTEFRYSDRLQTGALDALFAEVAKLEGLGHKVVVVFPPISPAFEVELENNAGYAYVGKTLDYAARHGAVDLQDPARLGLPPAEFLDSLHPSARGDAKVLLELAHLRPELREVLDIGAAERFLASGRELPE</sequence>
<dbReference type="AlphaFoldDB" id="A0A1J5N9U7"/>
<reference evidence="1 2" key="1">
    <citation type="submission" date="2015-09" db="EMBL/GenBank/DDBJ databases">
        <title>Genome of Desulfovibrio dechloracetivorans BerOc1, a mercury methylating strain isolated from highly hydrocarbons and metals contaminated coastal sediments.</title>
        <authorList>
            <person name="Goni Urriza M."/>
            <person name="Gassie C."/>
            <person name="Bouchez O."/>
            <person name="Klopp C."/>
            <person name="Ranchou-Peyruse A."/>
            <person name="Remy G."/>
        </authorList>
    </citation>
    <scope>NUCLEOTIDE SEQUENCE [LARGE SCALE GENOMIC DNA]</scope>
    <source>
        <strain evidence="1 2">BerOc1</strain>
    </source>
</reference>
<comment type="caution">
    <text evidence="1">The sequence shown here is derived from an EMBL/GenBank/DDBJ whole genome shotgun (WGS) entry which is preliminary data.</text>
</comment>
<dbReference type="EMBL" id="LKAQ01000004">
    <property type="protein sequence ID" value="OIQ50023.1"/>
    <property type="molecule type" value="Genomic_DNA"/>
</dbReference>
<gene>
    <name evidence="1" type="ORF">BerOc1_01953</name>
</gene>
<proteinExistence type="predicted"/>
<protein>
    <submittedName>
        <fullName evidence="1">Uncharacterized protein</fullName>
    </submittedName>
</protein>
<organism evidence="1 2">
    <name type="scientific">Pseudodesulfovibrio hydrargyri</name>
    <dbReference type="NCBI Taxonomy" id="2125990"/>
    <lineage>
        <taxon>Bacteria</taxon>
        <taxon>Pseudomonadati</taxon>
        <taxon>Thermodesulfobacteriota</taxon>
        <taxon>Desulfovibrionia</taxon>
        <taxon>Desulfovibrionales</taxon>
        <taxon>Desulfovibrionaceae</taxon>
    </lineage>
</organism>